<dbReference type="InterPro" id="IPR009100">
    <property type="entry name" value="AcylCoA_DH/oxidase_NM_dom_sf"/>
</dbReference>
<evidence type="ECO:0000259" key="8">
    <source>
        <dbReference type="Pfam" id="PF02771"/>
    </source>
</evidence>
<evidence type="ECO:0000256" key="4">
    <source>
        <dbReference type="ARBA" id="ARBA00022827"/>
    </source>
</evidence>
<evidence type="ECO:0000313" key="9">
    <source>
        <dbReference type="EMBL" id="AFM11823.1"/>
    </source>
</evidence>
<dbReference type="InterPro" id="IPR037069">
    <property type="entry name" value="AcylCoA_DH/ox_N_sf"/>
</dbReference>
<evidence type="ECO:0000259" key="7">
    <source>
        <dbReference type="Pfam" id="PF02770"/>
    </source>
</evidence>
<dbReference type="InterPro" id="IPR046373">
    <property type="entry name" value="Acyl-CoA_Oxase/DH_mid-dom_sf"/>
</dbReference>
<sequence length="565" mass="62059">MIQSNYFADNADLQQHFSELVDWHDIISTYENGFVDAAEYQKTKNPRYEMAPASDDEALQYYTEILNSCGEIAGMHVSQAAQAIDREGLKFEGGNVVHPQKMMDVIQKYRDAGLPPIAFRRKYGGLGLPGVVKAMASELMYRADTSTTIAMGSMGLAGILEKHASEEAKEKWIPKMIAENYCVAMGLSEPDFGSDLPSVRTKAVQRDGKWYLTGTKRFQTVACGLNGGPAIMLALARTGEGSSGARGLSFFIVERKDYKITGIEKKLGLKASATCEVALEDAPGELVGQEGYGLVRYVIGMLNGARMGIASQGVGLAQAALMEAKKYAAERIQFGKPIAEIPAVARLISRIEREVAAMRCLMIEGATIVDRYQCAEFHNKVTEDSKFWEKIANTITPISKYYNSEMCNDLVDDALQVFGGSGYTEDYDLARLYRDARITNIYDGTTQIQVNAAIGGVIAGMAPSGQWRSYLDSLTKLIGKNDTIAEIRTKFEDVVTAWRSFEDRDLKEGMSFEVVESAARLVNSLLLEKATLRASNKAERARLNAAYHTDSLAIVTGNLIRLKAS</sequence>
<dbReference type="Proteomes" id="UP000006048">
    <property type="component" value="Chromosome"/>
</dbReference>
<organism evidence="9 10">
    <name type="scientific">Turneriella parva (strain ATCC BAA-1111 / DSM 21527 / NCTC 11395 / H)</name>
    <name type="common">Leptospira parva</name>
    <dbReference type="NCBI Taxonomy" id="869212"/>
    <lineage>
        <taxon>Bacteria</taxon>
        <taxon>Pseudomonadati</taxon>
        <taxon>Spirochaetota</taxon>
        <taxon>Spirochaetia</taxon>
        <taxon>Leptospirales</taxon>
        <taxon>Leptospiraceae</taxon>
        <taxon>Turneriella</taxon>
    </lineage>
</organism>
<dbReference type="KEGG" id="tpx:Turpa_1175"/>
<dbReference type="InterPro" id="IPR006089">
    <property type="entry name" value="Acyl-CoA_DH_CS"/>
</dbReference>
<dbReference type="Gene3D" id="2.40.110.10">
    <property type="entry name" value="Butyryl-CoA Dehydrogenase, subunit A, domain 2"/>
    <property type="match status" value="1"/>
</dbReference>
<dbReference type="InterPro" id="IPR052166">
    <property type="entry name" value="Diverse_Acyl-CoA_DH"/>
</dbReference>
<dbReference type="SUPFAM" id="SSF47203">
    <property type="entry name" value="Acyl-CoA dehydrogenase C-terminal domain-like"/>
    <property type="match status" value="1"/>
</dbReference>
<keyword evidence="4 5" id="KW-0274">FAD</keyword>
<dbReference type="InterPro" id="IPR009075">
    <property type="entry name" value="AcylCo_DH/oxidase_C"/>
</dbReference>
<feature type="domain" description="Acyl-CoA dehydrogenase/oxidase N-terminal" evidence="8">
    <location>
        <begin position="76"/>
        <end position="178"/>
    </location>
</feature>
<evidence type="ECO:0000259" key="6">
    <source>
        <dbReference type="Pfam" id="PF00441"/>
    </source>
</evidence>
<dbReference type="RefSeq" id="WP_014802339.1">
    <property type="nucleotide sequence ID" value="NC_018020.1"/>
</dbReference>
<dbReference type="EMBL" id="CP002959">
    <property type="protein sequence ID" value="AFM11823.1"/>
    <property type="molecule type" value="Genomic_DNA"/>
</dbReference>
<feature type="domain" description="Acyl-CoA oxidase/dehydrogenase middle" evidence="7">
    <location>
        <begin position="184"/>
        <end position="281"/>
    </location>
</feature>
<dbReference type="Pfam" id="PF02770">
    <property type="entry name" value="Acyl-CoA_dh_M"/>
    <property type="match status" value="1"/>
</dbReference>
<dbReference type="InterPro" id="IPR036797">
    <property type="entry name" value="Acyl-CoA_dehydrogenase_C_sf"/>
</dbReference>
<proteinExistence type="inferred from homology"/>
<comment type="similarity">
    <text evidence="2 5">Belongs to the acyl-CoA dehydrogenase family.</text>
</comment>
<comment type="cofactor">
    <cofactor evidence="1 5">
        <name>FAD</name>
        <dbReference type="ChEBI" id="CHEBI:57692"/>
    </cofactor>
</comment>
<keyword evidence="10" id="KW-1185">Reference proteome</keyword>
<dbReference type="InterPro" id="IPR013786">
    <property type="entry name" value="AcylCoA_DH/ox_N"/>
</dbReference>
<dbReference type="GO" id="GO:0050660">
    <property type="term" value="F:flavin adenine dinucleotide binding"/>
    <property type="evidence" value="ECO:0007669"/>
    <property type="project" value="InterPro"/>
</dbReference>
<dbReference type="STRING" id="869212.Turpa_1175"/>
<dbReference type="AlphaFoldDB" id="I4B3G6"/>
<dbReference type="SUPFAM" id="SSF56645">
    <property type="entry name" value="Acyl-CoA dehydrogenase NM domain-like"/>
    <property type="match status" value="1"/>
</dbReference>
<dbReference type="InterPro" id="IPR036250">
    <property type="entry name" value="AcylCo_DH-like_C"/>
</dbReference>
<evidence type="ECO:0000256" key="3">
    <source>
        <dbReference type="ARBA" id="ARBA00022630"/>
    </source>
</evidence>
<accession>I4B3G6</accession>
<dbReference type="OrthoDB" id="9802447at2"/>
<gene>
    <name evidence="9" type="ordered locus">Turpa_1175</name>
</gene>
<dbReference type="Gene3D" id="1.20.120.470">
    <property type="entry name" value="Acyl-CoA dehydrogenase, C-terminal domain"/>
    <property type="match status" value="1"/>
</dbReference>
<dbReference type="Gene3D" id="1.20.140.10">
    <property type="entry name" value="Butyryl-CoA Dehydrogenase, subunit A, domain 3"/>
    <property type="match status" value="1"/>
</dbReference>
<dbReference type="PANTHER" id="PTHR42803">
    <property type="entry name" value="ACYL-COA DEHYDROGENASE"/>
    <property type="match status" value="1"/>
</dbReference>
<dbReference type="GO" id="GO:0003995">
    <property type="term" value="F:acyl-CoA dehydrogenase activity"/>
    <property type="evidence" value="ECO:0007669"/>
    <property type="project" value="InterPro"/>
</dbReference>
<dbReference type="PATRIC" id="fig|869212.3.peg.1160"/>
<keyword evidence="5" id="KW-0560">Oxidoreductase</keyword>
<dbReference type="HOGENOM" id="CLU_018204_12_2_12"/>
<name>I4B3G6_TURPD</name>
<evidence type="ECO:0000256" key="2">
    <source>
        <dbReference type="ARBA" id="ARBA00009347"/>
    </source>
</evidence>
<dbReference type="Pfam" id="PF02771">
    <property type="entry name" value="Acyl-CoA_dh_N"/>
    <property type="match status" value="1"/>
</dbReference>
<dbReference type="PANTHER" id="PTHR42803:SF1">
    <property type="entry name" value="BROAD-SPECIFICITY LINEAR ACYL-COA DEHYDROGENASE FADE5"/>
    <property type="match status" value="1"/>
</dbReference>
<dbReference type="Gene3D" id="1.10.540.10">
    <property type="entry name" value="Acyl-CoA dehydrogenase/oxidase, N-terminal domain"/>
    <property type="match status" value="1"/>
</dbReference>
<dbReference type="InterPro" id="IPR006091">
    <property type="entry name" value="Acyl-CoA_Oxase/DH_mid-dom"/>
</dbReference>
<dbReference type="Pfam" id="PF00441">
    <property type="entry name" value="Acyl-CoA_dh_1"/>
    <property type="match status" value="1"/>
</dbReference>
<evidence type="ECO:0000256" key="1">
    <source>
        <dbReference type="ARBA" id="ARBA00001974"/>
    </source>
</evidence>
<dbReference type="PROSITE" id="PS00073">
    <property type="entry name" value="ACYL_COA_DH_2"/>
    <property type="match status" value="1"/>
</dbReference>
<protein>
    <submittedName>
        <fullName evidence="9">Acyl-CoA dehydrogenase domain-containing protein</fullName>
    </submittedName>
</protein>
<feature type="domain" description="Acyl-CoA dehydrogenase/oxidase C-terminal" evidence="6">
    <location>
        <begin position="296"/>
        <end position="451"/>
    </location>
</feature>
<keyword evidence="3 5" id="KW-0285">Flavoprotein</keyword>
<reference evidence="9 10" key="1">
    <citation type="submission" date="2012-06" db="EMBL/GenBank/DDBJ databases">
        <title>The complete chromosome of genome of Turneriella parva DSM 21527.</title>
        <authorList>
            <consortium name="US DOE Joint Genome Institute (JGI-PGF)"/>
            <person name="Lucas S."/>
            <person name="Han J."/>
            <person name="Lapidus A."/>
            <person name="Bruce D."/>
            <person name="Goodwin L."/>
            <person name="Pitluck S."/>
            <person name="Peters L."/>
            <person name="Kyrpides N."/>
            <person name="Mavromatis K."/>
            <person name="Ivanova N."/>
            <person name="Mikhailova N."/>
            <person name="Chertkov O."/>
            <person name="Detter J.C."/>
            <person name="Tapia R."/>
            <person name="Han C."/>
            <person name="Land M."/>
            <person name="Hauser L."/>
            <person name="Markowitz V."/>
            <person name="Cheng J.-F."/>
            <person name="Hugenholtz P."/>
            <person name="Woyke T."/>
            <person name="Wu D."/>
            <person name="Gronow S."/>
            <person name="Wellnitz S."/>
            <person name="Brambilla E."/>
            <person name="Klenk H.-P."/>
            <person name="Eisen J.A."/>
        </authorList>
    </citation>
    <scope>NUCLEOTIDE SEQUENCE [LARGE SCALE GENOMIC DNA]</scope>
    <source>
        <strain evidence="10">ATCC BAA-1111 / DSM 21527 / NCTC 11395 / H</strain>
    </source>
</reference>
<evidence type="ECO:0000313" key="10">
    <source>
        <dbReference type="Proteomes" id="UP000006048"/>
    </source>
</evidence>
<evidence type="ECO:0000256" key="5">
    <source>
        <dbReference type="RuleBase" id="RU362125"/>
    </source>
</evidence>